<dbReference type="GO" id="GO:0007165">
    <property type="term" value="P:signal transduction"/>
    <property type="evidence" value="ECO:0007669"/>
    <property type="project" value="UniProtKB-KW"/>
</dbReference>
<dbReference type="RefSeq" id="WP_037474479.1">
    <property type="nucleotide sequence ID" value="NZ_AP024612.1"/>
</dbReference>
<evidence type="ECO:0000313" key="14">
    <source>
        <dbReference type="Proteomes" id="UP000254069"/>
    </source>
</evidence>
<evidence type="ECO:0000256" key="8">
    <source>
        <dbReference type="PROSITE-ProRule" id="PRU00284"/>
    </source>
</evidence>
<dbReference type="Pfam" id="PF00015">
    <property type="entry name" value="MCPsignal"/>
    <property type="match status" value="1"/>
</dbReference>
<dbReference type="CDD" id="cd11386">
    <property type="entry name" value="MCP_signal"/>
    <property type="match status" value="1"/>
</dbReference>
<dbReference type="Gene3D" id="1.10.287.950">
    <property type="entry name" value="Methyl-accepting chemotaxis protein"/>
    <property type="match status" value="1"/>
</dbReference>
<keyword evidence="14" id="KW-1185">Reference proteome</keyword>
<evidence type="ECO:0000313" key="13">
    <source>
        <dbReference type="EMBL" id="SUJ05122.1"/>
    </source>
</evidence>
<dbReference type="PROSITE" id="PS50885">
    <property type="entry name" value="HAMP"/>
    <property type="match status" value="1"/>
</dbReference>
<dbReference type="FunFam" id="1.10.287.950:FF:000001">
    <property type="entry name" value="Methyl-accepting chemotaxis sensory transducer"/>
    <property type="match status" value="1"/>
</dbReference>
<dbReference type="Pfam" id="PF00672">
    <property type="entry name" value="HAMP"/>
    <property type="match status" value="1"/>
</dbReference>
<comment type="similarity">
    <text evidence="7">Belongs to the methyl-accepting chemotaxis (MCP) protein family.</text>
</comment>
<dbReference type="SUPFAM" id="SSF58104">
    <property type="entry name" value="Methyl-accepting chemotaxis protein (MCP) signaling domain"/>
    <property type="match status" value="1"/>
</dbReference>
<dbReference type="InterPro" id="IPR004089">
    <property type="entry name" value="MCPsignal_dom"/>
</dbReference>
<dbReference type="EMBL" id="UGYO01000002">
    <property type="protein sequence ID" value="SUJ05122.1"/>
    <property type="molecule type" value="Genomic_DNA"/>
</dbReference>
<dbReference type="SMART" id="SM00304">
    <property type="entry name" value="HAMP"/>
    <property type="match status" value="1"/>
</dbReference>
<dbReference type="InterPro" id="IPR004090">
    <property type="entry name" value="Chemotax_Me-accpt_rcpt"/>
</dbReference>
<feature type="transmembrane region" description="Helical" evidence="10">
    <location>
        <begin position="193"/>
        <end position="211"/>
    </location>
</feature>
<name>A0A380BQA8_9GAMM</name>
<keyword evidence="2" id="KW-1003">Cell membrane</keyword>
<evidence type="ECO:0000256" key="2">
    <source>
        <dbReference type="ARBA" id="ARBA00022475"/>
    </source>
</evidence>
<dbReference type="InterPro" id="IPR033480">
    <property type="entry name" value="sCache_2"/>
</dbReference>
<evidence type="ECO:0000256" key="10">
    <source>
        <dbReference type="SAM" id="Phobius"/>
    </source>
</evidence>
<keyword evidence="4 10" id="KW-1133">Transmembrane helix</keyword>
<dbReference type="PANTHER" id="PTHR32089:SF119">
    <property type="entry name" value="METHYL-ACCEPTING CHEMOTAXIS PROTEIN CTPL"/>
    <property type="match status" value="1"/>
</dbReference>
<dbReference type="InterPro" id="IPR003660">
    <property type="entry name" value="HAMP_dom"/>
</dbReference>
<dbReference type="GO" id="GO:0004888">
    <property type="term" value="F:transmembrane signaling receptor activity"/>
    <property type="evidence" value="ECO:0007669"/>
    <property type="project" value="InterPro"/>
</dbReference>
<evidence type="ECO:0000256" key="3">
    <source>
        <dbReference type="ARBA" id="ARBA00022692"/>
    </source>
</evidence>
<comment type="subcellular location">
    <subcellularLocation>
        <location evidence="1">Cell membrane</location>
        <topology evidence="1">Multi-pass membrane protein</topology>
    </subcellularLocation>
</comment>
<dbReference type="KEGG" id="salg:BS332_18820"/>
<dbReference type="AlphaFoldDB" id="A0A380BQA8"/>
<dbReference type="Pfam" id="PF17200">
    <property type="entry name" value="sCache_2"/>
    <property type="match status" value="1"/>
</dbReference>
<reference evidence="13 14" key="1">
    <citation type="submission" date="2018-06" db="EMBL/GenBank/DDBJ databases">
        <authorList>
            <consortium name="Pathogen Informatics"/>
            <person name="Doyle S."/>
        </authorList>
    </citation>
    <scope>NUCLEOTIDE SEQUENCE [LARGE SCALE GENOMIC DNA]</scope>
    <source>
        <strain evidence="13 14">NCTC10738</strain>
    </source>
</reference>
<dbReference type="GO" id="GO:0006935">
    <property type="term" value="P:chemotaxis"/>
    <property type="evidence" value="ECO:0007669"/>
    <property type="project" value="InterPro"/>
</dbReference>
<evidence type="ECO:0000259" key="11">
    <source>
        <dbReference type="PROSITE" id="PS50111"/>
    </source>
</evidence>
<protein>
    <submittedName>
        <fullName evidence="13">Methyl-accepting chemotaxis protein 4</fullName>
    </submittedName>
</protein>
<evidence type="ECO:0000256" key="5">
    <source>
        <dbReference type="ARBA" id="ARBA00023136"/>
    </source>
</evidence>
<dbReference type="SMART" id="SM00283">
    <property type="entry name" value="MA"/>
    <property type="match status" value="1"/>
</dbReference>
<feature type="domain" description="HAMP" evidence="12">
    <location>
        <begin position="213"/>
        <end position="267"/>
    </location>
</feature>
<dbReference type="PROSITE" id="PS50111">
    <property type="entry name" value="CHEMOTAXIS_TRANSDUC_2"/>
    <property type="match status" value="1"/>
</dbReference>
<evidence type="ECO:0000256" key="9">
    <source>
        <dbReference type="SAM" id="Coils"/>
    </source>
</evidence>
<evidence type="ECO:0000256" key="7">
    <source>
        <dbReference type="ARBA" id="ARBA00029447"/>
    </source>
</evidence>
<gene>
    <name evidence="13" type="primary">mcp4_8</name>
    <name evidence="13" type="ORF">NCTC10738_03757</name>
</gene>
<evidence type="ECO:0000256" key="4">
    <source>
        <dbReference type="ARBA" id="ARBA00022989"/>
    </source>
</evidence>
<feature type="coiled-coil region" evidence="9">
    <location>
        <begin position="340"/>
        <end position="370"/>
    </location>
</feature>
<evidence type="ECO:0000256" key="1">
    <source>
        <dbReference type="ARBA" id="ARBA00004651"/>
    </source>
</evidence>
<keyword evidence="5 10" id="KW-0472">Membrane</keyword>
<dbReference type="Gene3D" id="3.30.450.20">
    <property type="entry name" value="PAS domain"/>
    <property type="match status" value="1"/>
</dbReference>
<organism evidence="13 14">
    <name type="scientific">Shewanella algae</name>
    <dbReference type="NCBI Taxonomy" id="38313"/>
    <lineage>
        <taxon>Bacteria</taxon>
        <taxon>Pseudomonadati</taxon>
        <taxon>Pseudomonadota</taxon>
        <taxon>Gammaproteobacteria</taxon>
        <taxon>Alteromonadales</taxon>
        <taxon>Shewanellaceae</taxon>
        <taxon>Shewanella</taxon>
    </lineage>
</organism>
<dbReference type="CDD" id="cd12912">
    <property type="entry name" value="PDC2_MCP_like"/>
    <property type="match status" value="1"/>
</dbReference>
<dbReference type="PRINTS" id="PR00260">
    <property type="entry name" value="CHEMTRNSDUCR"/>
</dbReference>
<dbReference type="PANTHER" id="PTHR32089">
    <property type="entry name" value="METHYL-ACCEPTING CHEMOTAXIS PROTEIN MCPB"/>
    <property type="match status" value="1"/>
</dbReference>
<keyword evidence="6 8" id="KW-0807">Transducer</keyword>
<accession>A0A380BQA8</accession>
<sequence length="544" mass="58513">MALLRKLTILQRLILMLVLAAIGTLCFASFSIKEQYDNLITQKWLQNDAQLNTALSVVAAHRTQAQAGKLTLEEAQQESAALIGQMRYGREGYFILLSDQGKIIAHGAEPSLVGQAIAGYRIKDGSNPLAQLQQQAKANGTGKLSYEIRNPASGNSEEKLTESRYDKDWGWTLLTGTYISDVNATMKSVSIDYLIIMMLISAPIFIFFLVLNQSITAPLKTAIAAMEDIAQGEGDLSKRLEGQGRDEVAALARAFNSFVEKIGRTVSELQPLGASLGEDAEHLTVAVKESNHSADNIHRETASVATAVNQMLATTQEMANNTQQAADAASSVKQQALSGKETMDATLANCQELVRELQAAENLTETLGQASGRIGGILDVIRTIAEQTNLLALNAAIEAARAGTHGRGFAVVADEVRALANRTQDSTNEIHKLISEIQSGVSAVMESNSQTQSQSSELQKQAEAAGSAMDQILSLVAQISDMNTQLASATEEQSLVTEEINRNVSTISELTQVSVQANASNQSAAMSLEQISQNMRRTLGQFKI</sequence>
<dbReference type="CDD" id="cd06225">
    <property type="entry name" value="HAMP"/>
    <property type="match status" value="1"/>
</dbReference>
<keyword evidence="9" id="KW-0175">Coiled coil</keyword>
<evidence type="ECO:0000259" key="12">
    <source>
        <dbReference type="PROSITE" id="PS50885"/>
    </source>
</evidence>
<evidence type="ECO:0000256" key="6">
    <source>
        <dbReference type="ARBA" id="ARBA00023224"/>
    </source>
</evidence>
<dbReference type="Proteomes" id="UP000254069">
    <property type="component" value="Unassembled WGS sequence"/>
</dbReference>
<keyword evidence="3 10" id="KW-0812">Transmembrane</keyword>
<proteinExistence type="inferred from homology"/>
<dbReference type="SMART" id="SM01049">
    <property type="entry name" value="Cache_2"/>
    <property type="match status" value="1"/>
</dbReference>
<dbReference type="GO" id="GO:0005886">
    <property type="term" value="C:plasma membrane"/>
    <property type="evidence" value="ECO:0007669"/>
    <property type="project" value="UniProtKB-SubCell"/>
</dbReference>
<feature type="domain" description="Methyl-accepting transducer" evidence="11">
    <location>
        <begin position="272"/>
        <end position="508"/>
    </location>
</feature>